<dbReference type="EMBL" id="KN840471">
    <property type="protein sequence ID" value="KIP09043.1"/>
    <property type="molecule type" value="Genomic_DNA"/>
</dbReference>
<gene>
    <name evidence="1" type="ORF">PHLGIDRAFT_116759</name>
</gene>
<organism evidence="1 2">
    <name type="scientific">Phlebiopsis gigantea (strain 11061_1 CR5-6)</name>
    <name type="common">White-rot fungus</name>
    <name type="synonym">Peniophora gigantea</name>
    <dbReference type="NCBI Taxonomy" id="745531"/>
    <lineage>
        <taxon>Eukaryota</taxon>
        <taxon>Fungi</taxon>
        <taxon>Dikarya</taxon>
        <taxon>Basidiomycota</taxon>
        <taxon>Agaricomycotina</taxon>
        <taxon>Agaricomycetes</taxon>
        <taxon>Polyporales</taxon>
        <taxon>Phanerochaetaceae</taxon>
        <taxon>Phlebiopsis</taxon>
    </lineage>
</organism>
<dbReference type="Proteomes" id="UP000053257">
    <property type="component" value="Unassembled WGS sequence"/>
</dbReference>
<reference evidence="1 2" key="1">
    <citation type="journal article" date="2014" name="PLoS Genet.">
        <title>Analysis of the Phlebiopsis gigantea genome, transcriptome and secretome provides insight into its pioneer colonization strategies of wood.</title>
        <authorList>
            <person name="Hori C."/>
            <person name="Ishida T."/>
            <person name="Igarashi K."/>
            <person name="Samejima M."/>
            <person name="Suzuki H."/>
            <person name="Master E."/>
            <person name="Ferreira P."/>
            <person name="Ruiz-Duenas F.J."/>
            <person name="Held B."/>
            <person name="Canessa P."/>
            <person name="Larrondo L.F."/>
            <person name="Schmoll M."/>
            <person name="Druzhinina I.S."/>
            <person name="Kubicek C.P."/>
            <person name="Gaskell J.A."/>
            <person name="Kersten P."/>
            <person name="St John F."/>
            <person name="Glasner J."/>
            <person name="Sabat G."/>
            <person name="Splinter BonDurant S."/>
            <person name="Syed K."/>
            <person name="Yadav J."/>
            <person name="Mgbeahuruike A.C."/>
            <person name="Kovalchuk A."/>
            <person name="Asiegbu F.O."/>
            <person name="Lackner G."/>
            <person name="Hoffmeister D."/>
            <person name="Rencoret J."/>
            <person name="Gutierrez A."/>
            <person name="Sun H."/>
            <person name="Lindquist E."/>
            <person name="Barry K."/>
            <person name="Riley R."/>
            <person name="Grigoriev I.V."/>
            <person name="Henrissat B."/>
            <person name="Kues U."/>
            <person name="Berka R.M."/>
            <person name="Martinez A.T."/>
            <person name="Covert S.F."/>
            <person name="Blanchette R.A."/>
            <person name="Cullen D."/>
        </authorList>
    </citation>
    <scope>NUCLEOTIDE SEQUENCE [LARGE SCALE GENOMIC DNA]</scope>
    <source>
        <strain evidence="1 2">11061_1 CR5-6</strain>
    </source>
</reference>
<dbReference type="AlphaFoldDB" id="A0A0C3PPU9"/>
<proteinExistence type="predicted"/>
<protein>
    <submittedName>
        <fullName evidence="1">Uncharacterized protein</fullName>
    </submittedName>
</protein>
<name>A0A0C3PPU9_PHLG1</name>
<evidence type="ECO:0000313" key="2">
    <source>
        <dbReference type="Proteomes" id="UP000053257"/>
    </source>
</evidence>
<keyword evidence="2" id="KW-1185">Reference proteome</keyword>
<dbReference type="Gene3D" id="1.10.10.2360">
    <property type="match status" value="2"/>
</dbReference>
<dbReference type="HOGENOM" id="CLU_085123_0_0_1"/>
<sequence>MSVASSSDISQHLIYMNVPKTRPLPEMSFEENRMHDYVVAYQTTGGPPQPTPQEPFDAGERTKLGLAPLFEPYSETGGFPTPLDAHTLRRIQTQEPDVPLRAADVATLPDVQLFTPTMLPASDTDRSLQQFQSIVLQEQYAAFSFEELRVRAYWSGKRYVPEAVTATAPPQVYAQSMAPVVLGDPLEQMQSITCQPGYSQYSFEELRLQHQRAHQGVPQGAIPHIIL</sequence>
<accession>A0A0C3PPU9</accession>
<evidence type="ECO:0000313" key="1">
    <source>
        <dbReference type="EMBL" id="KIP09043.1"/>
    </source>
</evidence>
<dbReference type="OrthoDB" id="3234974at2759"/>